<proteinExistence type="inferred from homology"/>
<accession>A0A7K4R465</accession>
<evidence type="ECO:0000256" key="2">
    <source>
        <dbReference type="ARBA" id="ARBA00010093"/>
    </source>
</evidence>
<dbReference type="PROSITE" id="PS00799">
    <property type="entry name" value="GRANULINS"/>
    <property type="match status" value="2"/>
</dbReference>
<evidence type="ECO:0000313" key="6">
    <source>
        <dbReference type="EMBL" id="NWQ68164.1"/>
    </source>
</evidence>
<sequence>CVPPQAVCCGDHKHCCPRGYTCNVATESCEKLLVPTPLLPAPADPRGAPSPLRWSPSMPPAPLRAAGTHPGAPVPCGATSSCRGGQRCCRARGGSWGCCPFAQVSGGTPGWGSGRHHPLPSSPRVSPQGSCCSDGRHCCPAGSRCTGGGWGCSPQRWDLP</sequence>
<dbReference type="InterPro" id="IPR039036">
    <property type="entry name" value="Granulin_fam"/>
</dbReference>
<dbReference type="InterPro" id="IPR000118">
    <property type="entry name" value="Granulin"/>
</dbReference>
<feature type="non-terminal residue" evidence="6">
    <location>
        <position position="1"/>
    </location>
</feature>
<organism evidence="6 7">
    <name type="scientific">Neopipo cinnamomea</name>
    <dbReference type="NCBI Taxonomy" id="456388"/>
    <lineage>
        <taxon>Eukaryota</taxon>
        <taxon>Metazoa</taxon>
        <taxon>Chordata</taxon>
        <taxon>Craniata</taxon>
        <taxon>Vertebrata</taxon>
        <taxon>Euteleostomi</taxon>
        <taxon>Archelosauria</taxon>
        <taxon>Archosauria</taxon>
        <taxon>Dinosauria</taxon>
        <taxon>Saurischia</taxon>
        <taxon>Theropoda</taxon>
        <taxon>Coelurosauria</taxon>
        <taxon>Aves</taxon>
        <taxon>Neognathae</taxon>
        <taxon>Neoaves</taxon>
        <taxon>Telluraves</taxon>
        <taxon>Australaves</taxon>
        <taxon>Passeriformes</taxon>
        <taxon>Tyrannidae</taxon>
        <taxon>Neopipo</taxon>
    </lineage>
</organism>
<evidence type="ECO:0000256" key="4">
    <source>
        <dbReference type="ARBA" id="ARBA00023157"/>
    </source>
</evidence>
<keyword evidence="3" id="KW-0964">Secreted</keyword>
<evidence type="ECO:0000256" key="1">
    <source>
        <dbReference type="ARBA" id="ARBA00004613"/>
    </source>
</evidence>
<name>A0A7K4R465_9TYRA</name>
<evidence type="ECO:0000259" key="5">
    <source>
        <dbReference type="PROSITE" id="PS00799"/>
    </source>
</evidence>
<comment type="subcellular location">
    <subcellularLocation>
        <location evidence="1">Secreted</location>
    </subcellularLocation>
</comment>
<feature type="non-terminal residue" evidence="6">
    <location>
        <position position="160"/>
    </location>
</feature>
<reference evidence="6 7" key="1">
    <citation type="submission" date="2019-09" db="EMBL/GenBank/DDBJ databases">
        <title>Bird 10,000 Genomes (B10K) Project - Family phase.</title>
        <authorList>
            <person name="Zhang G."/>
        </authorList>
    </citation>
    <scope>NUCLEOTIDE SEQUENCE [LARGE SCALE GENOMIC DNA]</scope>
    <source>
        <strain evidence="6">B10K-DU-004-15</strain>
        <tissue evidence="6">Mixed tissue sample</tissue>
    </source>
</reference>
<comment type="caution">
    <text evidence="6">The sequence shown here is derived from an EMBL/GenBank/DDBJ whole genome shotgun (WGS) entry which is preliminary data.</text>
</comment>
<evidence type="ECO:0000256" key="3">
    <source>
        <dbReference type="ARBA" id="ARBA00022525"/>
    </source>
</evidence>
<dbReference type="Gene3D" id="2.10.25.160">
    <property type="entry name" value="Granulin"/>
    <property type="match status" value="2"/>
</dbReference>
<gene>
    <name evidence="6" type="primary">Grn</name>
    <name evidence="6" type="ORF">NEOCIN_R15642</name>
</gene>
<dbReference type="EMBL" id="VYZA01000646">
    <property type="protein sequence ID" value="NWQ68164.1"/>
    <property type="molecule type" value="Genomic_DNA"/>
</dbReference>
<dbReference type="PANTHER" id="PTHR12274">
    <property type="entry name" value="GRANULIN"/>
    <property type="match status" value="1"/>
</dbReference>
<evidence type="ECO:0000313" key="7">
    <source>
        <dbReference type="Proteomes" id="UP000556200"/>
    </source>
</evidence>
<comment type="similarity">
    <text evidence="2">Belongs to the granulin family.</text>
</comment>
<dbReference type="GO" id="GO:0005576">
    <property type="term" value="C:extracellular region"/>
    <property type="evidence" value="ECO:0007669"/>
    <property type="project" value="UniProtKB-SubCell"/>
</dbReference>
<keyword evidence="4" id="KW-1015">Disulfide bond</keyword>
<dbReference type="AlphaFoldDB" id="A0A7K4R465"/>
<dbReference type="SMART" id="SM00277">
    <property type="entry name" value="GRAN"/>
    <property type="match status" value="1"/>
</dbReference>
<dbReference type="Pfam" id="PF00396">
    <property type="entry name" value="Granulin"/>
    <property type="match status" value="2"/>
</dbReference>
<protein>
    <submittedName>
        <fullName evidence="6">GRN protein</fullName>
    </submittedName>
</protein>
<keyword evidence="7" id="KW-1185">Reference proteome</keyword>
<feature type="domain" description="Granulins" evidence="5">
    <location>
        <begin position="9"/>
        <end position="22"/>
    </location>
</feature>
<dbReference type="InterPro" id="IPR037277">
    <property type="entry name" value="Granulin_sf"/>
</dbReference>
<dbReference type="PANTHER" id="PTHR12274:SF3">
    <property type="entry name" value="PROGRANULIN"/>
    <property type="match status" value="1"/>
</dbReference>
<dbReference type="Proteomes" id="UP000556200">
    <property type="component" value="Unassembled WGS sequence"/>
</dbReference>
<feature type="domain" description="Granulins" evidence="5">
    <location>
        <begin position="132"/>
        <end position="145"/>
    </location>
</feature>
<dbReference type="SUPFAM" id="SSF57277">
    <property type="entry name" value="Granulin repeat"/>
    <property type="match status" value="1"/>
</dbReference>